<evidence type="ECO:0000256" key="1">
    <source>
        <dbReference type="ARBA" id="ARBA00010394"/>
    </source>
</evidence>
<dbReference type="AlphaFoldDB" id="A0A7S1AXK2"/>
<proteinExistence type="inferred from homology"/>
<feature type="repeat" description="ARM" evidence="6">
    <location>
        <begin position="176"/>
        <end position="218"/>
    </location>
</feature>
<evidence type="ECO:0000259" key="8">
    <source>
        <dbReference type="PROSITE" id="PS51214"/>
    </source>
</evidence>
<dbReference type="InterPro" id="IPR036975">
    <property type="entry name" value="Importin-a_IBB_sf"/>
</dbReference>
<feature type="domain" description="IBB" evidence="8">
    <location>
        <begin position="1"/>
        <end position="57"/>
    </location>
</feature>
<dbReference type="SUPFAM" id="SSF48371">
    <property type="entry name" value="ARM repeat"/>
    <property type="match status" value="1"/>
</dbReference>
<dbReference type="GO" id="GO:0006606">
    <property type="term" value="P:protein import into nucleus"/>
    <property type="evidence" value="ECO:0007669"/>
    <property type="project" value="InterPro"/>
</dbReference>
<dbReference type="PIRSF" id="PIRSF005673">
    <property type="entry name" value="Importin_alpha"/>
    <property type="match status" value="1"/>
</dbReference>
<dbReference type="PROSITE" id="PS50176">
    <property type="entry name" value="ARM_REPEAT"/>
    <property type="match status" value="3"/>
</dbReference>
<dbReference type="EMBL" id="HBFQ01060283">
    <property type="protein sequence ID" value="CAD8868317.1"/>
    <property type="molecule type" value="Transcribed_RNA"/>
</dbReference>
<dbReference type="PROSITE" id="PS51214">
    <property type="entry name" value="IBB"/>
    <property type="match status" value="1"/>
</dbReference>
<evidence type="ECO:0000256" key="7">
    <source>
        <dbReference type="SAM" id="MobiDB-lite"/>
    </source>
</evidence>
<dbReference type="Pfam" id="PF00514">
    <property type="entry name" value="Arm"/>
    <property type="match status" value="8"/>
</dbReference>
<feature type="compositionally biased region" description="Basic and acidic residues" evidence="7">
    <location>
        <begin position="17"/>
        <end position="31"/>
    </location>
</feature>
<dbReference type="Pfam" id="PF01749">
    <property type="entry name" value="IBB"/>
    <property type="match status" value="1"/>
</dbReference>
<evidence type="ECO:0000256" key="2">
    <source>
        <dbReference type="ARBA" id="ARBA00022448"/>
    </source>
</evidence>
<dbReference type="InterPro" id="IPR024931">
    <property type="entry name" value="Importin_alpha"/>
</dbReference>
<evidence type="ECO:0000256" key="3">
    <source>
        <dbReference type="ARBA" id="ARBA00022737"/>
    </source>
</evidence>
<evidence type="ECO:0000256" key="6">
    <source>
        <dbReference type="PROSITE-ProRule" id="PRU00259"/>
    </source>
</evidence>
<dbReference type="InterPro" id="IPR016024">
    <property type="entry name" value="ARM-type_fold"/>
</dbReference>
<feature type="repeat" description="ARM" evidence="6">
    <location>
        <begin position="133"/>
        <end position="176"/>
    </location>
</feature>
<dbReference type="Gene3D" id="1.25.10.10">
    <property type="entry name" value="Leucine-rich Repeat Variant"/>
    <property type="match status" value="1"/>
</dbReference>
<protein>
    <recommendedName>
        <fullName evidence="5">Importin subunit alpha</fullName>
    </recommendedName>
</protein>
<dbReference type="InterPro" id="IPR011989">
    <property type="entry name" value="ARM-like"/>
</dbReference>
<keyword evidence="2 5" id="KW-0813">Transport</keyword>
<dbReference type="InterPro" id="IPR002652">
    <property type="entry name" value="Importin-a_IBB"/>
</dbReference>
<dbReference type="GO" id="GO:0005737">
    <property type="term" value="C:cytoplasm"/>
    <property type="evidence" value="ECO:0007669"/>
    <property type="project" value="InterPro"/>
</dbReference>
<name>A0A7S1AXK2_NOCSC</name>
<dbReference type="GO" id="GO:0061608">
    <property type="term" value="F:nuclear import signal receptor activity"/>
    <property type="evidence" value="ECO:0007669"/>
    <property type="project" value="InterPro"/>
</dbReference>
<gene>
    <name evidence="9" type="ORF">NSCI0253_LOCUS42673</name>
</gene>
<dbReference type="InterPro" id="IPR000225">
    <property type="entry name" value="Armadillo"/>
</dbReference>
<dbReference type="FunFam" id="1.25.10.10:FF:000021">
    <property type="entry name" value="Importin subunit alpha"/>
    <property type="match status" value="1"/>
</dbReference>
<organism evidence="9">
    <name type="scientific">Noctiluca scintillans</name>
    <name type="common">Sea sparkle</name>
    <name type="synonym">Red tide dinoflagellate</name>
    <dbReference type="NCBI Taxonomy" id="2966"/>
    <lineage>
        <taxon>Eukaryota</taxon>
        <taxon>Sar</taxon>
        <taxon>Alveolata</taxon>
        <taxon>Dinophyceae</taxon>
        <taxon>Noctilucales</taxon>
        <taxon>Noctilucaceae</taxon>
        <taxon>Noctiluca</taxon>
    </lineage>
</organism>
<feature type="repeat" description="ARM" evidence="6">
    <location>
        <begin position="386"/>
        <end position="414"/>
    </location>
</feature>
<dbReference type="GO" id="GO:0005634">
    <property type="term" value="C:nucleus"/>
    <property type="evidence" value="ECO:0007669"/>
    <property type="project" value="UniProtKB-ARBA"/>
</dbReference>
<dbReference type="InterPro" id="IPR032413">
    <property type="entry name" value="Arm_3"/>
</dbReference>
<accession>A0A7S1AXK2</accession>
<evidence type="ECO:0000256" key="5">
    <source>
        <dbReference type="PIRNR" id="PIRNR005673"/>
    </source>
</evidence>
<keyword evidence="3" id="KW-0677">Repeat</keyword>
<keyword evidence="4 5" id="KW-0653">Protein transport</keyword>
<feature type="region of interest" description="Disordered" evidence="7">
    <location>
        <begin position="1"/>
        <end position="33"/>
    </location>
</feature>
<dbReference type="SMART" id="SM00185">
    <property type="entry name" value="ARM"/>
    <property type="match status" value="8"/>
</dbReference>
<dbReference type="PANTHER" id="PTHR23316">
    <property type="entry name" value="IMPORTIN ALPHA"/>
    <property type="match status" value="1"/>
</dbReference>
<reference evidence="9" key="1">
    <citation type="submission" date="2021-01" db="EMBL/GenBank/DDBJ databases">
        <authorList>
            <person name="Corre E."/>
            <person name="Pelletier E."/>
            <person name="Niang G."/>
            <person name="Scheremetjew M."/>
            <person name="Finn R."/>
            <person name="Kale V."/>
            <person name="Holt S."/>
            <person name="Cochrane G."/>
            <person name="Meng A."/>
            <person name="Brown T."/>
            <person name="Cohen L."/>
        </authorList>
    </citation>
    <scope>NUCLEOTIDE SEQUENCE</scope>
</reference>
<dbReference type="Gene3D" id="1.20.5.690">
    <property type="entry name" value="Importin-alpha, importin-beta-binding domain"/>
    <property type="match status" value="1"/>
</dbReference>
<feature type="region of interest" description="Disordered" evidence="7">
    <location>
        <begin position="45"/>
        <end position="85"/>
    </location>
</feature>
<comment type="similarity">
    <text evidence="1 5">Belongs to the importin alpha family.</text>
</comment>
<sequence>MSGFSERVSARQKNFKKGVDAEDMRRKREDAAVQLRKQVREEALQKKRMTADVPGCALPSSGEVGMTDNPMGGDAQLGERPTSTSSFPIDQIPGLSQMLMSDDPQAQFNSTQQYRKLLSIEQNPPIQEVIAAGVVPRFVLFLKDINRPDLQFEAAWVLTNIASGTAEQTRVVVEHGALPIFVQLLQSPNDDVREQAVWALGNIAGDSPNFRDLVLQSGGLNPIMTVLRESEKTSMMRNATWTLSNLCRGKPPPPFEWVSPALGTLANLVYSNDVEVLTDACWALSYLSDGPNERITAVIQAGVCRRLVELLLHTSPLVQTPALRAVGNIVTGDDQQTQVILQSGALPSLGKLLSHAKKAIRKESCWTISNITAGNREQIQEVINNQLIPPVVSLLQQSDFEIKKEAAWAISNITSCGTSQQVDYLVECGCIQPLADLLKIDDAKVIGVALEGIENILKVGKERQQEQSMLQNPFALLVEQADGLKHIETLQEDENEEIFQKAMNILENYFPLDPDDVELADDSASAVPFGGAVHTGGFNFGQPQ</sequence>
<dbReference type="Pfam" id="PF16186">
    <property type="entry name" value="Arm_3"/>
    <property type="match status" value="1"/>
</dbReference>
<evidence type="ECO:0000256" key="4">
    <source>
        <dbReference type="ARBA" id="ARBA00022927"/>
    </source>
</evidence>
<evidence type="ECO:0000313" key="9">
    <source>
        <dbReference type="EMBL" id="CAD8868317.1"/>
    </source>
</evidence>